<dbReference type="InterPro" id="IPR050498">
    <property type="entry name" value="Ycf3"/>
</dbReference>
<dbReference type="InterPro" id="IPR019734">
    <property type="entry name" value="TPR_rpt"/>
</dbReference>
<dbReference type="InterPro" id="IPR011990">
    <property type="entry name" value="TPR-like_helical_dom_sf"/>
</dbReference>
<dbReference type="SMART" id="SM00028">
    <property type="entry name" value="TPR"/>
    <property type="match status" value="3"/>
</dbReference>
<dbReference type="SUPFAM" id="SSF48452">
    <property type="entry name" value="TPR-like"/>
    <property type="match status" value="1"/>
</dbReference>
<keyword evidence="2" id="KW-0802">TPR repeat</keyword>
<dbReference type="Proteomes" id="UP000249061">
    <property type="component" value="Unassembled WGS sequence"/>
</dbReference>
<organism evidence="3 4">
    <name type="scientific">Archangium gephyra</name>
    <dbReference type="NCBI Taxonomy" id="48"/>
    <lineage>
        <taxon>Bacteria</taxon>
        <taxon>Pseudomonadati</taxon>
        <taxon>Myxococcota</taxon>
        <taxon>Myxococcia</taxon>
        <taxon>Myxococcales</taxon>
        <taxon>Cystobacterineae</taxon>
        <taxon>Archangiaceae</taxon>
        <taxon>Archangium</taxon>
    </lineage>
</organism>
<evidence type="ECO:0000256" key="1">
    <source>
        <dbReference type="ARBA" id="ARBA00022737"/>
    </source>
</evidence>
<comment type="caution">
    <text evidence="3">The sequence shown here is derived from an EMBL/GenBank/DDBJ whole genome shotgun (WGS) entry which is preliminary data.</text>
</comment>
<dbReference type="Gene3D" id="1.25.40.10">
    <property type="entry name" value="Tetratricopeptide repeat domain"/>
    <property type="match status" value="1"/>
</dbReference>
<name>A0A2W5SVG6_9BACT</name>
<proteinExistence type="predicted"/>
<sequence>MLVTALFVVRRAPADASSAYAPARDDEVLAQVMPRVADAGSSPEAAAEQAKQLIIASRKNGGDPRLLGRAQAVLAPWWNEAAPPHAVRLMRATLKQSQHDFEGSLADLDALVKEDPSDAQAWLTRATVLQVLARYDEAMQSCGALVPLVSDETSTVCRAPLLALTGKADEALQAVSQFHAPWALSVKGELLRWRGDEAGAQEVLKKALSADPDDSYTRLLLAESLRVSGKSSEVAALYSGRALNDAELLAVVLAQNGAASTERTELAERMKASRARGETLHRREEARYALMVEGDAAKALELAVENWKVQHEAADAQVLMEAAKAAGDEKAAAPAVEWVKKTGVKL</sequence>
<gene>
    <name evidence="3" type="ORF">DI536_33560</name>
</gene>
<evidence type="ECO:0000256" key="2">
    <source>
        <dbReference type="ARBA" id="ARBA00022803"/>
    </source>
</evidence>
<keyword evidence="1" id="KW-0677">Repeat</keyword>
<evidence type="ECO:0000313" key="3">
    <source>
        <dbReference type="EMBL" id="PZR04773.1"/>
    </source>
</evidence>
<accession>A0A2W5SVG6</accession>
<protein>
    <recommendedName>
        <fullName evidence="5">Tetratricopeptide repeat protein</fullName>
    </recommendedName>
</protein>
<dbReference type="PANTHER" id="PTHR44858:SF1">
    <property type="entry name" value="UDP-N-ACETYLGLUCOSAMINE--PEPTIDE N-ACETYLGLUCOSAMINYLTRANSFERASE SPINDLY-RELATED"/>
    <property type="match status" value="1"/>
</dbReference>
<evidence type="ECO:0000313" key="4">
    <source>
        <dbReference type="Proteomes" id="UP000249061"/>
    </source>
</evidence>
<dbReference type="EMBL" id="QFQP01000052">
    <property type="protein sequence ID" value="PZR04773.1"/>
    <property type="molecule type" value="Genomic_DNA"/>
</dbReference>
<dbReference type="PANTHER" id="PTHR44858">
    <property type="entry name" value="TETRATRICOPEPTIDE REPEAT PROTEIN 6"/>
    <property type="match status" value="1"/>
</dbReference>
<evidence type="ECO:0008006" key="5">
    <source>
        <dbReference type="Google" id="ProtNLM"/>
    </source>
</evidence>
<dbReference type="AlphaFoldDB" id="A0A2W5SVG6"/>
<reference evidence="3 4" key="1">
    <citation type="submission" date="2017-08" db="EMBL/GenBank/DDBJ databases">
        <title>Infants hospitalized years apart are colonized by the same room-sourced microbial strains.</title>
        <authorList>
            <person name="Brooks B."/>
            <person name="Olm M.R."/>
            <person name="Firek B.A."/>
            <person name="Baker R."/>
            <person name="Thomas B.C."/>
            <person name="Morowitz M.J."/>
            <person name="Banfield J.F."/>
        </authorList>
    </citation>
    <scope>NUCLEOTIDE SEQUENCE [LARGE SCALE GENOMIC DNA]</scope>
    <source>
        <strain evidence="3">S2_003_000_R2_14</strain>
    </source>
</reference>